<reference evidence="4" key="1">
    <citation type="submission" date="2018-05" db="EMBL/GenBank/DDBJ databases">
        <authorList>
            <person name="Lanie J.A."/>
            <person name="Ng W.-L."/>
            <person name="Kazmierczak K.M."/>
            <person name="Andrzejewski T.M."/>
            <person name="Davidsen T.M."/>
            <person name="Wayne K.J."/>
            <person name="Tettelin H."/>
            <person name="Glass J.I."/>
            <person name="Rusch D."/>
            <person name="Podicherti R."/>
            <person name="Tsui H.-C.T."/>
            <person name="Winkler M.E."/>
        </authorList>
    </citation>
    <scope>NUCLEOTIDE SEQUENCE</scope>
</reference>
<proteinExistence type="inferred from homology"/>
<keyword evidence="2" id="KW-0560">Oxidoreductase</keyword>
<accession>A0A382CT91</accession>
<dbReference type="GO" id="GO:0055129">
    <property type="term" value="P:L-proline biosynthetic process"/>
    <property type="evidence" value="ECO:0007669"/>
    <property type="project" value="TreeGrafter"/>
</dbReference>
<dbReference type="PANTHER" id="PTHR11645">
    <property type="entry name" value="PYRROLINE-5-CARBOXYLATE REDUCTASE"/>
    <property type="match status" value="1"/>
</dbReference>
<dbReference type="SUPFAM" id="SSF51735">
    <property type="entry name" value="NAD(P)-binding Rossmann-fold domains"/>
    <property type="match status" value="1"/>
</dbReference>
<dbReference type="GO" id="GO:0004735">
    <property type="term" value="F:pyrroline-5-carboxylate reductase activity"/>
    <property type="evidence" value="ECO:0007669"/>
    <property type="project" value="TreeGrafter"/>
</dbReference>
<feature type="domain" description="Pyrroline-5-carboxylate reductase catalytic N-terminal" evidence="3">
    <location>
        <begin position="1"/>
        <end position="46"/>
    </location>
</feature>
<dbReference type="PANTHER" id="PTHR11645:SF0">
    <property type="entry name" value="PYRROLINE-5-CARBOXYLATE REDUCTASE 3"/>
    <property type="match status" value="1"/>
</dbReference>
<dbReference type="InterPro" id="IPR036291">
    <property type="entry name" value="NAD(P)-bd_dom_sf"/>
</dbReference>
<comment type="similarity">
    <text evidence="1">Belongs to the pyrroline-5-carboxylate reductase family.</text>
</comment>
<evidence type="ECO:0000259" key="3">
    <source>
        <dbReference type="Pfam" id="PF03807"/>
    </source>
</evidence>
<organism evidence="4">
    <name type="scientific">marine metagenome</name>
    <dbReference type="NCBI Taxonomy" id="408172"/>
    <lineage>
        <taxon>unclassified sequences</taxon>
        <taxon>metagenomes</taxon>
        <taxon>ecological metagenomes</taxon>
    </lineage>
</organism>
<dbReference type="Gene3D" id="3.40.50.720">
    <property type="entry name" value="NAD(P)-binding Rossmann-like Domain"/>
    <property type="match status" value="1"/>
</dbReference>
<dbReference type="AlphaFoldDB" id="A0A382CT91"/>
<evidence type="ECO:0000256" key="1">
    <source>
        <dbReference type="ARBA" id="ARBA00005525"/>
    </source>
</evidence>
<protein>
    <recommendedName>
        <fullName evidence="3">Pyrroline-5-carboxylate reductase catalytic N-terminal domain-containing protein</fullName>
    </recommendedName>
</protein>
<dbReference type="InterPro" id="IPR028939">
    <property type="entry name" value="P5C_Rdtase_cat_N"/>
</dbReference>
<gene>
    <name evidence="4" type="ORF">METZ01_LOCUS182222</name>
</gene>
<feature type="non-terminal residue" evidence="4">
    <location>
        <position position="129"/>
    </location>
</feature>
<name>A0A382CT91_9ZZZZ</name>
<evidence type="ECO:0000256" key="2">
    <source>
        <dbReference type="ARBA" id="ARBA00023002"/>
    </source>
</evidence>
<sequence length="129" mass="13791">MDNSQAIKSAQLIVVSVGPQDAENLLNVIKADLDTKMHILVSTMAGVTIEFIENIIGTGFPIVRIMPNTAIGICESMTCLAAKDEHSESMESVKRIFDQLGLTLVVKEELIGPATALCGSGLAFFLRAV</sequence>
<dbReference type="EMBL" id="UINC01036028">
    <property type="protein sequence ID" value="SVB29368.1"/>
    <property type="molecule type" value="Genomic_DNA"/>
</dbReference>
<evidence type="ECO:0000313" key="4">
    <source>
        <dbReference type="EMBL" id="SVB29368.1"/>
    </source>
</evidence>
<dbReference type="Pfam" id="PF03807">
    <property type="entry name" value="F420_oxidored"/>
    <property type="match status" value="1"/>
</dbReference>